<evidence type="ECO:0000313" key="6">
    <source>
        <dbReference type="EMBL" id="NDL59429.1"/>
    </source>
</evidence>
<dbReference type="Pfam" id="PF07804">
    <property type="entry name" value="HipA_C"/>
    <property type="match status" value="1"/>
</dbReference>
<dbReference type="Proteomes" id="UP000460435">
    <property type="component" value="Unassembled WGS sequence"/>
</dbReference>
<dbReference type="EMBL" id="WLZY01000007">
    <property type="protein sequence ID" value="NDL59429.1"/>
    <property type="molecule type" value="Genomic_DNA"/>
</dbReference>
<evidence type="ECO:0000256" key="3">
    <source>
        <dbReference type="ARBA" id="ARBA00022777"/>
    </source>
</evidence>
<comment type="similarity">
    <text evidence="1">Belongs to the HipA Ser/Thr kinase family.</text>
</comment>
<dbReference type="GO" id="GO:0004674">
    <property type="term" value="F:protein serine/threonine kinase activity"/>
    <property type="evidence" value="ECO:0007669"/>
    <property type="project" value="TreeGrafter"/>
</dbReference>
<evidence type="ECO:0000256" key="1">
    <source>
        <dbReference type="ARBA" id="ARBA00010164"/>
    </source>
</evidence>
<dbReference type="PANTHER" id="PTHR37419:SF8">
    <property type="entry name" value="TOXIN YJJJ"/>
    <property type="match status" value="1"/>
</dbReference>
<dbReference type="RefSeq" id="WP_162452113.1">
    <property type="nucleotide sequence ID" value="NZ_WLZY01000007.1"/>
</dbReference>
<sequence>MTSKAPDGRTDSAGRAFVWVWLPDTTEPVVAGQLRPDGERLVFNYGQSYLERPDAFPLYLPELPLRRGVIRPPNGMRAAGCVRDAAPDGWGQRVILARRQGTLARGSDTADLPLLTYLLESGSDRVGALDFQNSPSEYKARRNDATLEEVQQATEKFLAGEKFSPDLEEALMRGTSIGGARPKVALCDQLENGQRREMIAKLSVASDPYPVVKAEAVAMDLARRVGLDVATTNLTESLGRDILLVDRFDRPQLSTDQTTGWAGSPGERRMMVSALTILGLDEMTGRWATYHEFADAIRHRFTDPDRTLRELFSRIVFNICVSNTDDHARNHAAFWDGDRLSLTPAYDLCPQLRSGDSAAQAMAIDRNGRRESRFAVCLDAAPIYHLSRTEAQRIIDHHVTVITEQWDDAAESARLTGAEKQQMWRRQILNPSVHYM</sequence>
<evidence type="ECO:0000259" key="5">
    <source>
        <dbReference type="Pfam" id="PF13657"/>
    </source>
</evidence>
<name>A0A7K3M7Y1_9ACTN</name>
<keyword evidence="3" id="KW-0418">Kinase</keyword>
<evidence type="ECO:0000256" key="2">
    <source>
        <dbReference type="ARBA" id="ARBA00022679"/>
    </source>
</evidence>
<dbReference type="InterPro" id="IPR052028">
    <property type="entry name" value="HipA_Ser/Thr_kinase"/>
</dbReference>
<comment type="caution">
    <text evidence="6">The sequence shown here is derived from an EMBL/GenBank/DDBJ whole genome shotgun (WGS) entry which is preliminary data.</text>
</comment>
<reference evidence="6 7" key="1">
    <citation type="submission" date="2019-11" db="EMBL/GenBank/DDBJ databases">
        <authorList>
            <person name="Li X.-J."/>
            <person name="Feng X.-M."/>
        </authorList>
    </citation>
    <scope>NUCLEOTIDE SEQUENCE [LARGE SCALE GENOMIC DNA]</scope>
    <source>
        <strain evidence="6 7">XMNu-373</strain>
    </source>
</reference>
<feature type="domain" description="HipA-like C-terminal" evidence="4">
    <location>
        <begin position="175"/>
        <end position="406"/>
    </location>
</feature>
<accession>A0A7K3M7Y1</accession>
<keyword evidence="2" id="KW-0808">Transferase</keyword>
<dbReference type="InterPro" id="IPR017508">
    <property type="entry name" value="HipA_N1"/>
</dbReference>
<keyword evidence="7" id="KW-1185">Reference proteome</keyword>
<dbReference type="Pfam" id="PF13657">
    <property type="entry name" value="Couple_hipA"/>
    <property type="match status" value="1"/>
</dbReference>
<protein>
    <submittedName>
        <fullName evidence="6">Type II toxin-antitoxin system HipA family toxin</fullName>
    </submittedName>
</protein>
<organism evidence="6 7">
    <name type="scientific">Phytoactinopolyspora mesophila</name>
    <dbReference type="NCBI Taxonomy" id="2650750"/>
    <lineage>
        <taxon>Bacteria</taxon>
        <taxon>Bacillati</taxon>
        <taxon>Actinomycetota</taxon>
        <taxon>Actinomycetes</taxon>
        <taxon>Jiangellales</taxon>
        <taxon>Jiangellaceae</taxon>
        <taxon>Phytoactinopolyspora</taxon>
    </lineage>
</organism>
<dbReference type="GO" id="GO:0005829">
    <property type="term" value="C:cytosol"/>
    <property type="evidence" value="ECO:0007669"/>
    <property type="project" value="TreeGrafter"/>
</dbReference>
<feature type="domain" description="HipA N-terminal subdomain 1" evidence="5">
    <location>
        <begin position="30"/>
        <end position="131"/>
    </location>
</feature>
<proteinExistence type="inferred from homology"/>
<evidence type="ECO:0000259" key="4">
    <source>
        <dbReference type="Pfam" id="PF07804"/>
    </source>
</evidence>
<evidence type="ECO:0000313" key="7">
    <source>
        <dbReference type="Proteomes" id="UP000460435"/>
    </source>
</evidence>
<gene>
    <name evidence="6" type="ORF">F7O44_20360</name>
</gene>
<dbReference type="InterPro" id="IPR012893">
    <property type="entry name" value="HipA-like_C"/>
</dbReference>
<dbReference type="PANTHER" id="PTHR37419">
    <property type="entry name" value="SERINE/THREONINE-PROTEIN KINASE TOXIN HIPA"/>
    <property type="match status" value="1"/>
</dbReference>
<dbReference type="AlphaFoldDB" id="A0A7K3M7Y1"/>